<organism evidence="22 23">
    <name type="scientific">Halospina denitrificans</name>
    <dbReference type="NCBI Taxonomy" id="332522"/>
    <lineage>
        <taxon>Bacteria</taxon>
        <taxon>Pseudomonadati</taxon>
        <taxon>Pseudomonadota</taxon>
        <taxon>Gammaproteobacteria</taxon>
        <taxon>Halospina</taxon>
    </lineage>
</organism>
<dbReference type="InterPro" id="IPR016167">
    <property type="entry name" value="FAD-bd_PCMH_sub1"/>
</dbReference>
<evidence type="ECO:0000313" key="23">
    <source>
        <dbReference type="Proteomes" id="UP000295830"/>
    </source>
</evidence>
<keyword evidence="15 20" id="KW-0560">Oxidoreductase</keyword>
<keyword evidence="10 20" id="KW-0285">Flavoprotein</keyword>
<dbReference type="NCBIfam" id="NF010478">
    <property type="entry name" value="PRK13903.1"/>
    <property type="match status" value="1"/>
</dbReference>
<proteinExistence type="inferred from homology"/>
<keyword evidence="23" id="KW-1185">Reference proteome</keyword>
<dbReference type="InterPro" id="IPR003170">
    <property type="entry name" value="MurB"/>
</dbReference>
<dbReference type="InterPro" id="IPR006094">
    <property type="entry name" value="Oxid_FAD_bind_N"/>
</dbReference>
<dbReference type="UniPathway" id="UPA00219"/>
<accession>A0A4R7JNZ9</accession>
<feature type="active site" description="Proton donor" evidence="20">
    <location>
        <position position="242"/>
    </location>
</feature>
<evidence type="ECO:0000256" key="17">
    <source>
        <dbReference type="ARBA" id="ARBA00023316"/>
    </source>
</evidence>
<keyword evidence="12 20" id="KW-0521">NADP</keyword>
<gene>
    <name evidence="20" type="primary">murB</name>
    <name evidence="22" type="ORF">DES49_2379</name>
</gene>
<feature type="domain" description="FAD-binding PCMH-type" evidence="21">
    <location>
        <begin position="19"/>
        <end position="190"/>
    </location>
</feature>
<dbReference type="Gene3D" id="3.90.78.10">
    <property type="entry name" value="UDP-N-acetylenolpyruvoylglucosamine reductase, C-terminal domain"/>
    <property type="match status" value="1"/>
</dbReference>
<keyword evidence="14 20" id="KW-0573">Peptidoglycan synthesis</keyword>
<dbReference type="SUPFAM" id="SSF56176">
    <property type="entry name" value="FAD-binding/transporter-associated domain-like"/>
    <property type="match status" value="1"/>
</dbReference>
<evidence type="ECO:0000256" key="1">
    <source>
        <dbReference type="ARBA" id="ARBA00001974"/>
    </source>
</evidence>
<evidence type="ECO:0000259" key="21">
    <source>
        <dbReference type="PROSITE" id="PS51387"/>
    </source>
</evidence>
<dbReference type="Gene3D" id="3.30.43.10">
    <property type="entry name" value="Uridine Diphospho-n-acetylenolpyruvylglucosamine Reductase, domain 2"/>
    <property type="match status" value="1"/>
</dbReference>
<keyword evidence="8 20" id="KW-0963">Cytoplasm</keyword>
<evidence type="ECO:0000256" key="5">
    <source>
        <dbReference type="ARBA" id="ARBA00010485"/>
    </source>
</evidence>
<evidence type="ECO:0000256" key="12">
    <source>
        <dbReference type="ARBA" id="ARBA00022857"/>
    </source>
</evidence>
<evidence type="ECO:0000256" key="9">
    <source>
        <dbReference type="ARBA" id="ARBA00022618"/>
    </source>
</evidence>
<comment type="catalytic activity">
    <reaction evidence="19 20">
        <text>UDP-N-acetyl-alpha-D-muramate + NADP(+) = UDP-N-acetyl-3-O-(1-carboxyvinyl)-alpha-D-glucosamine + NADPH + H(+)</text>
        <dbReference type="Rhea" id="RHEA:12248"/>
        <dbReference type="ChEBI" id="CHEBI:15378"/>
        <dbReference type="ChEBI" id="CHEBI:57783"/>
        <dbReference type="ChEBI" id="CHEBI:58349"/>
        <dbReference type="ChEBI" id="CHEBI:68483"/>
        <dbReference type="ChEBI" id="CHEBI:70757"/>
        <dbReference type="EC" id="1.3.1.98"/>
    </reaction>
</comment>
<comment type="function">
    <text evidence="2 20">Cell wall formation.</text>
</comment>
<dbReference type="Pfam" id="PF01565">
    <property type="entry name" value="FAD_binding_4"/>
    <property type="match status" value="1"/>
</dbReference>
<feature type="active site" evidence="20">
    <location>
        <position position="167"/>
    </location>
</feature>
<dbReference type="InterPro" id="IPR036635">
    <property type="entry name" value="MurB_C_sf"/>
</dbReference>
<dbReference type="Pfam" id="PF02873">
    <property type="entry name" value="MurB_C"/>
    <property type="match status" value="1"/>
</dbReference>
<evidence type="ECO:0000256" key="7">
    <source>
        <dbReference type="ARBA" id="ARBA00015188"/>
    </source>
</evidence>
<evidence type="ECO:0000256" key="4">
    <source>
        <dbReference type="ARBA" id="ARBA00004752"/>
    </source>
</evidence>
<dbReference type="GO" id="GO:0008360">
    <property type="term" value="P:regulation of cell shape"/>
    <property type="evidence" value="ECO:0007669"/>
    <property type="project" value="UniProtKB-KW"/>
</dbReference>
<evidence type="ECO:0000256" key="15">
    <source>
        <dbReference type="ARBA" id="ARBA00023002"/>
    </source>
</evidence>
<comment type="caution">
    <text evidence="22">The sequence shown here is derived from an EMBL/GenBank/DDBJ whole genome shotgun (WGS) entry which is preliminary data.</text>
</comment>
<comment type="pathway">
    <text evidence="4 20">Cell wall biogenesis; peptidoglycan biosynthesis.</text>
</comment>
<evidence type="ECO:0000256" key="2">
    <source>
        <dbReference type="ARBA" id="ARBA00003921"/>
    </source>
</evidence>
<keyword evidence="17 20" id="KW-0961">Cell wall biogenesis/degradation</keyword>
<protein>
    <recommendedName>
        <fullName evidence="7 20">UDP-N-acetylenolpyruvoylglucosamine reductase</fullName>
        <ecNumber evidence="6 20">1.3.1.98</ecNumber>
    </recommendedName>
    <alternativeName>
        <fullName evidence="18 20">UDP-N-acetylmuramate dehydrogenase</fullName>
    </alternativeName>
</protein>
<evidence type="ECO:0000313" key="22">
    <source>
        <dbReference type="EMBL" id="TDT39454.1"/>
    </source>
</evidence>
<reference evidence="22 23" key="1">
    <citation type="submission" date="2019-03" db="EMBL/GenBank/DDBJ databases">
        <title>Genomic Encyclopedia of Type Strains, Phase IV (KMG-IV): sequencing the most valuable type-strain genomes for metagenomic binning, comparative biology and taxonomic classification.</title>
        <authorList>
            <person name="Goeker M."/>
        </authorList>
    </citation>
    <scope>NUCLEOTIDE SEQUENCE [LARGE SCALE GENOMIC DNA]</scope>
    <source>
        <strain evidence="22 23">DSM 15505</strain>
    </source>
</reference>
<comment type="cofactor">
    <cofactor evidence="1 20">
        <name>FAD</name>
        <dbReference type="ChEBI" id="CHEBI:57692"/>
    </cofactor>
</comment>
<evidence type="ECO:0000256" key="13">
    <source>
        <dbReference type="ARBA" id="ARBA00022960"/>
    </source>
</evidence>
<dbReference type="Proteomes" id="UP000295830">
    <property type="component" value="Unassembled WGS sequence"/>
</dbReference>
<dbReference type="GO" id="GO:0009252">
    <property type="term" value="P:peptidoglycan biosynthetic process"/>
    <property type="evidence" value="ECO:0007669"/>
    <property type="project" value="UniProtKB-UniRule"/>
</dbReference>
<keyword evidence="13 20" id="KW-0133">Cell shape</keyword>
<keyword evidence="9 20" id="KW-0132">Cell division</keyword>
<dbReference type="OrthoDB" id="9804753at2"/>
<name>A0A4R7JNZ9_9GAMM</name>
<dbReference type="InterPro" id="IPR011601">
    <property type="entry name" value="MurB_C"/>
</dbReference>
<dbReference type="Gene3D" id="3.30.465.10">
    <property type="match status" value="1"/>
</dbReference>
<evidence type="ECO:0000256" key="20">
    <source>
        <dbReference type="HAMAP-Rule" id="MF_00037"/>
    </source>
</evidence>
<dbReference type="GO" id="GO:0071555">
    <property type="term" value="P:cell wall organization"/>
    <property type="evidence" value="ECO:0007669"/>
    <property type="project" value="UniProtKB-KW"/>
</dbReference>
<feature type="active site" evidence="20">
    <location>
        <position position="337"/>
    </location>
</feature>
<evidence type="ECO:0000256" key="19">
    <source>
        <dbReference type="ARBA" id="ARBA00048914"/>
    </source>
</evidence>
<dbReference type="SUPFAM" id="SSF56194">
    <property type="entry name" value="Uridine diphospho-N-Acetylenolpyruvylglucosamine reductase, MurB, C-terminal domain"/>
    <property type="match status" value="1"/>
</dbReference>
<comment type="similarity">
    <text evidence="5 20">Belongs to the MurB family.</text>
</comment>
<evidence type="ECO:0000256" key="10">
    <source>
        <dbReference type="ARBA" id="ARBA00022630"/>
    </source>
</evidence>
<keyword evidence="16 20" id="KW-0131">Cell cycle</keyword>
<dbReference type="HAMAP" id="MF_00037">
    <property type="entry name" value="MurB"/>
    <property type="match status" value="1"/>
</dbReference>
<dbReference type="AlphaFoldDB" id="A0A4R7JNZ9"/>
<dbReference type="RefSeq" id="WP_133736622.1">
    <property type="nucleotide sequence ID" value="NZ_SOAX01000005.1"/>
</dbReference>
<dbReference type="PANTHER" id="PTHR21071:SF4">
    <property type="entry name" value="UDP-N-ACETYLENOLPYRUVOYLGLUCOSAMINE REDUCTASE"/>
    <property type="match status" value="1"/>
</dbReference>
<dbReference type="NCBIfam" id="TIGR00179">
    <property type="entry name" value="murB"/>
    <property type="match status" value="1"/>
</dbReference>
<dbReference type="InterPro" id="IPR036318">
    <property type="entry name" value="FAD-bd_PCMH-like_sf"/>
</dbReference>
<evidence type="ECO:0000256" key="11">
    <source>
        <dbReference type="ARBA" id="ARBA00022827"/>
    </source>
</evidence>
<dbReference type="PANTHER" id="PTHR21071">
    <property type="entry name" value="UDP-N-ACETYLENOLPYRUVOYLGLUCOSAMINE REDUCTASE"/>
    <property type="match status" value="1"/>
</dbReference>
<dbReference type="InterPro" id="IPR016166">
    <property type="entry name" value="FAD-bd_PCMH"/>
</dbReference>
<evidence type="ECO:0000256" key="16">
    <source>
        <dbReference type="ARBA" id="ARBA00023306"/>
    </source>
</evidence>
<dbReference type="GO" id="GO:0051301">
    <property type="term" value="P:cell division"/>
    <property type="evidence" value="ECO:0007669"/>
    <property type="project" value="UniProtKB-KW"/>
</dbReference>
<dbReference type="InterPro" id="IPR016169">
    <property type="entry name" value="FAD-bd_PCMH_sub2"/>
</dbReference>
<dbReference type="NCBIfam" id="NF000755">
    <property type="entry name" value="PRK00046.1"/>
    <property type="match status" value="1"/>
</dbReference>
<evidence type="ECO:0000256" key="3">
    <source>
        <dbReference type="ARBA" id="ARBA00004496"/>
    </source>
</evidence>
<dbReference type="GO" id="GO:0008762">
    <property type="term" value="F:UDP-N-acetylmuramate dehydrogenase activity"/>
    <property type="evidence" value="ECO:0007669"/>
    <property type="project" value="UniProtKB-UniRule"/>
</dbReference>
<evidence type="ECO:0000256" key="14">
    <source>
        <dbReference type="ARBA" id="ARBA00022984"/>
    </source>
</evidence>
<comment type="subcellular location">
    <subcellularLocation>
        <location evidence="3 20">Cytoplasm</location>
    </subcellularLocation>
</comment>
<dbReference type="GO" id="GO:0071949">
    <property type="term" value="F:FAD binding"/>
    <property type="evidence" value="ECO:0007669"/>
    <property type="project" value="InterPro"/>
</dbReference>
<evidence type="ECO:0000256" key="8">
    <source>
        <dbReference type="ARBA" id="ARBA00022490"/>
    </source>
</evidence>
<evidence type="ECO:0000256" key="18">
    <source>
        <dbReference type="ARBA" id="ARBA00031026"/>
    </source>
</evidence>
<dbReference type="PROSITE" id="PS51387">
    <property type="entry name" value="FAD_PCMH"/>
    <property type="match status" value="1"/>
</dbReference>
<evidence type="ECO:0000256" key="6">
    <source>
        <dbReference type="ARBA" id="ARBA00012518"/>
    </source>
</evidence>
<dbReference type="EMBL" id="SOAX01000005">
    <property type="protein sequence ID" value="TDT39454.1"/>
    <property type="molecule type" value="Genomic_DNA"/>
</dbReference>
<sequence length="344" mass="38704">MNRAVIEERVDLQARNTLRLPGQATWFARVRQDEAIPELFSWAEEQGLPVLVIGGGSNIVLRSGFRGLVLAMAIRERHWAMLDSDTARLTLGAGENWHETVLYACKAGYRGIENLALIPGTVGAAPIQNIGAYGAELSQVLHNLEAWDRRESRFRTFTCDDCGLGYRDSCFKQDPERFVITRVRLTLSRHRSFQLSYGELAEEYGHLKDPDSELTPLAVAKTVSDIRRRKLPDPSFLPNAGSFFKNPVVSPETVADLRKTWPELVAYPENDNYKLAAGWLIDQCGWKGYRGSHVGVHSRQALVLIHHGNGTGDELLELAERIREDVRKRFGVILEMEPRVVGNE</sequence>
<dbReference type="GO" id="GO:0005829">
    <property type="term" value="C:cytosol"/>
    <property type="evidence" value="ECO:0007669"/>
    <property type="project" value="TreeGrafter"/>
</dbReference>
<dbReference type="EC" id="1.3.1.98" evidence="6 20"/>
<keyword evidence="11 20" id="KW-0274">FAD</keyword>